<name>A0A134CFP0_9FIRM</name>
<evidence type="ECO:0000313" key="1">
    <source>
        <dbReference type="EMBL" id="KXB91036.1"/>
    </source>
</evidence>
<dbReference type="PANTHER" id="PTHR45011:SF1">
    <property type="entry name" value="DAP3-BINDING CELL DEATH ENHANCER 1"/>
    <property type="match status" value="1"/>
</dbReference>
<dbReference type="InterPro" id="IPR006597">
    <property type="entry name" value="Sel1-like"/>
</dbReference>
<dbReference type="AlphaFoldDB" id="A0A134CFP0"/>
<sequence length="149" mass="16572">MTESRFDFLKEDYAKAVEWYQKAAEAAAQGDAKAQTFLGKCYQYGQGVAQDDKKAIEWYQKAAAQGDADAQTHLGLCYQVGKGVAQDDKKAVEWYQKAAAQGDASAQTLLGVCYQVGGTCLSIRRYHRSKSYGGAIRCGKWESRKSRYR</sequence>
<dbReference type="InterPro" id="IPR011990">
    <property type="entry name" value="TPR-like_helical_dom_sf"/>
</dbReference>
<dbReference type="Pfam" id="PF08238">
    <property type="entry name" value="Sel1"/>
    <property type="match status" value="4"/>
</dbReference>
<dbReference type="Proteomes" id="UP000070160">
    <property type="component" value="Unassembled WGS sequence"/>
</dbReference>
<keyword evidence="2" id="KW-1185">Reference proteome</keyword>
<comment type="caution">
    <text evidence="1">The sequence shown here is derived from an EMBL/GenBank/DDBJ whole genome shotgun (WGS) entry which is preliminary data.</text>
</comment>
<gene>
    <name evidence="1" type="ORF">HMPREF3182_00858</name>
</gene>
<reference evidence="2" key="1">
    <citation type="submission" date="2016-01" db="EMBL/GenBank/DDBJ databases">
        <authorList>
            <person name="Mitreva M."/>
            <person name="Pepin K.H."/>
            <person name="Mihindukulasuriya K.A."/>
            <person name="Fulton R."/>
            <person name="Fronick C."/>
            <person name="O'Laughlin M."/>
            <person name="Miner T."/>
            <person name="Herter B."/>
            <person name="Rosa B.A."/>
            <person name="Cordes M."/>
            <person name="Tomlinson C."/>
            <person name="Wollam A."/>
            <person name="Palsikar V.B."/>
            <person name="Mardis E.R."/>
            <person name="Wilson R.K."/>
        </authorList>
    </citation>
    <scope>NUCLEOTIDE SEQUENCE [LARGE SCALE GENOMIC DNA]</scope>
    <source>
        <strain evidence="2">KA00182</strain>
    </source>
</reference>
<dbReference type="EMBL" id="LSDT01000042">
    <property type="protein sequence ID" value="KXB91036.1"/>
    <property type="molecule type" value="Genomic_DNA"/>
</dbReference>
<dbReference type="PANTHER" id="PTHR45011">
    <property type="entry name" value="DAP3-BINDING CELL DEATH ENHANCER 1"/>
    <property type="match status" value="1"/>
</dbReference>
<organism evidence="1 2">
    <name type="scientific">Megasphaera hutchinsoni</name>
    <dbReference type="NCBI Taxonomy" id="1588748"/>
    <lineage>
        <taxon>Bacteria</taxon>
        <taxon>Bacillati</taxon>
        <taxon>Bacillota</taxon>
        <taxon>Negativicutes</taxon>
        <taxon>Veillonellales</taxon>
        <taxon>Veillonellaceae</taxon>
        <taxon>Megasphaera</taxon>
    </lineage>
</organism>
<accession>A0A134CFP0</accession>
<dbReference type="Gene3D" id="1.25.40.10">
    <property type="entry name" value="Tetratricopeptide repeat domain"/>
    <property type="match status" value="1"/>
</dbReference>
<dbReference type="PATRIC" id="fig|1588748.3.peg.823"/>
<evidence type="ECO:0000313" key="2">
    <source>
        <dbReference type="Proteomes" id="UP000070160"/>
    </source>
</evidence>
<dbReference type="SUPFAM" id="SSF81901">
    <property type="entry name" value="HCP-like"/>
    <property type="match status" value="1"/>
</dbReference>
<proteinExistence type="predicted"/>
<protein>
    <submittedName>
        <fullName evidence="1">Sel1 repeat protein</fullName>
    </submittedName>
</protein>
<dbReference type="STRING" id="1588748.HMPREF3182_00858"/>
<dbReference type="RefSeq" id="WP_062485590.1">
    <property type="nucleotide sequence ID" value="NZ_KQ960952.1"/>
</dbReference>
<dbReference type="InterPro" id="IPR052748">
    <property type="entry name" value="ISR_Activator"/>
</dbReference>
<dbReference type="SMART" id="SM00671">
    <property type="entry name" value="SEL1"/>
    <property type="match status" value="3"/>
</dbReference>